<feature type="compositionally biased region" description="Basic and acidic residues" evidence="1">
    <location>
        <begin position="50"/>
        <end position="62"/>
    </location>
</feature>
<evidence type="ECO:0000313" key="3">
    <source>
        <dbReference type="Proteomes" id="UP000236919"/>
    </source>
</evidence>
<organism evidence="2 3">
    <name type="scientific">Bosea psychrotolerans</name>
    <dbReference type="NCBI Taxonomy" id="1871628"/>
    <lineage>
        <taxon>Bacteria</taxon>
        <taxon>Pseudomonadati</taxon>
        <taxon>Pseudomonadota</taxon>
        <taxon>Alphaproteobacteria</taxon>
        <taxon>Hyphomicrobiales</taxon>
        <taxon>Boseaceae</taxon>
        <taxon>Bosea</taxon>
    </lineage>
</organism>
<sequence length="85" mass="9206">MNVVWHQTPAPDGDIGGTAVLHEQVPVKLIIAVAEKHLGATIAALSDMMRKSRDDNTSETSHRRSLANGVGGVKEVHCHRNPGYR</sequence>
<proteinExistence type="predicted"/>
<gene>
    <name evidence="2" type="ORF">CYD53_105366</name>
</gene>
<evidence type="ECO:0000256" key="1">
    <source>
        <dbReference type="SAM" id="MobiDB-lite"/>
    </source>
</evidence>
<accession>A0A2S4MDH2</accession>
<protein>
    <submittedName>
        <fullName evidence="2">Uncharacterized protein</fullName>
    </submittedName>
</protein>
<dbReference type="EMBL" id="PQFZ01000005">
    <property type="protein sequence ID" value="POR52701.1"/>
    <property type="molecule type" value="Genomic_DNA"/>
</dbReference>
<feature type="region of interest" description="Disordered" evidence="1">
    <location>
        <begin position="50"/>
        <end position="85"/>
    </location>
</feature>
<dbReference type="AlphaFoldDB" id="A0A2S4MDH2"/>
<dbReference type="Proteomes" id="UP000236919">
    <property type="component" value="Unassembled WGS sequence"/>
</dbReference>
<comment type="caution">
    <text evidence="2">The sequence shown here is derived from an EMBL/GenBank/DDBJ whole genome shotgun (WGS) entry which is preliminary data.</text>
</comment>
<reference evidence="2 3" key="1">
    <citation type="submission" date="2018-01" db="EMBL/GenBank/DDBJ databases">
        <title>Genomic Encyclopedia of Type Strains, Phase III (KMG-III): the genomes of soil and plant-associated and newly described type strains.</title>
        <authorList>
            <person name="Whitman W."/>
        </authorList>
    </citation>
    <scope>NUCLEOTIDE SEQUENCE [LARGE SCALE GENOMIC DNA]</scope>
    <source>
        <strain evidence="2 3">1131</strain>
    </source>
</reference>
<keyword evidence="3" id="KW-1185">Reference proteome</keyword>
<name>A0A2S4MDH2_9HYPH</name>
<evidence type="ECO:0000313" key="2">
    <source>
        <dbReference type="EMBL" id="POR52701.1"/>
    </source>
</evidence>